<proteinExistence type="predicted"/>
<sequence length="803" mass="85859">MHCPPRRRAAPAAPVVRAAPVAPVARAAERTPRSQSPALTAAFALLGLAGAAAVPLSHAQAPSLNASGATGLSVTPTAQLLRWGSASLAYDNEVVGGPNTARYGTGGHNLAAGFGLLPNLEISGRIAASTFNTNCYTDNCGIRDLSFNFKAGAPLDRDGRWHVAAGATDLGGQTGNFRSLYGVLTYTPVDPLDLTVGLARRGSARNVSTPLDGPFASAAYRPLSWLQTHIEYADSQAWAGARVFAPAEWLPDGWSAHVGANVRLRGDERTARNWVSVGLNVPLFKVPSRTLAPAQASTPATSPLPAERAQFSTNGLPVSPTPLVADMSPPRVVVRAPESALLSIAPTATAEAAAAATAMAAASAKPAPPPPVTDDQLRALGEALRAKGFEDIAVGRAPDGAVAVRVNNATYNTNTADGLGVALGVIARSLADQRAGYRLVLMQRQLDIVGVTGQADCLAQWIALGPPRCTAGQLYTPGMTALGSLLADARWVVEARAPSWKTPRVILQPVLRSAVATEYGVFDSSLALRAMLQQPLWPGAWAEVAGNTPVHDSDDYKRGQVFGQSRFVSQTDRYMVHQMFRLPAERLFGQSNAETAAMWGANALTGHVAAGRIDANYRGAYGEVRWEPGEGRHRLHAEAGRFERIQVYDANLPVHSRTALASYRYAYTPTRTYGEVTAGQFLYNDRGVRFGIKQWFDDVAITLYVRRTKFEWAAESRTSAGIELSIPLTPRKDMSPTYPVQVTGNPRWSYGIETVVRENANVLSTTQGVGANVSMLDRTFNFDRSGLTYFEDNMPRIRSAARK</sequence>
<evidence type="ECO:0000313" key="2">
    <source>
        <dbReference type="Proteomes" id="UP000319212"/>
    </source>
</evidence>
<dbReference type="Proteomes" id="UP000319212">
    <property type="component" value="Unassembled WGS sequence"/>
</dbReference>
<name>A0A502DNX3_9BURK</name>
<evidence type="ECO:0008006" key="3">
    <source>
        <dbReference type="Google" id="ProtNLM"/>
    </source>
</evidence>
<dbReference type="OrthoDB" id="5392628at2"/>
<dbReference type="InterPro" id="IPR010344">
    <property type="entry name" value="YbjH"/>
</dbReference>
<dbReference type="RefSeq" id="WP_140844288.1">
    <property type="nucleotide sequence ID" value="NZ_RCZI01000004.1"/>
</dbReference>
<evidence type="ECO:0000313" key="1">
    <source>
        <dbReference type="EMBL" id="TPG25786.1"/>
    </source>
</evidence>
<organism evidence="1 2">
    <name type="scientific">Variovorax guangxiensis</name>
    <dbReference type="NCBI Taxonomy" id="1775474"/>
    <lineage>
        <taxon>Bacteria</taxon>
        <taxon>Pseudomonadati</taxon>
        <taxon>Pseudomonadota</taxon>
        <taxon>Betaproteobacteria</taxon>
        <taxon>Burkholderiales</taxon>
        <taxon>Comamonadaceae</taxon>
        <taxon>Variovorax</taxon>
    </lineage>
</organism>
<reference evidence="1 2" key="1">
    <citation type="journal article" date="2019" name="Environ. Microbiol.">
        <title>Species interactions and distinct microbial communities in high Arctic permafrost affected cryosols are associated with the CH4 and CO2 gas fluxes.</title>
        <authorList>
            <person name="Altshuler I."/>
            <person name="Hamel J."/>
            <person name="Turney S."/>
            <person name="Magnuson E."/>
            <person name="Levesque R."/>
            <person name="Greer C."/>
            <person name="Whyte L.G."/>
        </authorList>
    </citation>
    <scope>NUCLEOTIDE SEQUENCE [LARGE SCALE GENOMIC DNA]</scope>
    <source>
        <strain evidence="1 2">S06.C</strain>
    </source>
</reference>
<gene>
    <name evidence="1" type="ORF">EAH82_15310</name>
</gene>
<accession>A0A502DNX3</accession>
<dbReference type="EMBL" id="RCZI01000004">
    <property type="protein sequence ID" value="TPG25786.1"/>
    <property type="molecule type" value="Genomic_DNA"/>
</dbReference>
<comment type="caution">
    <text evidence="1">The sequence shown here is derived from an EMBL/GenBank/DDBJ whole genome shotgun (WGS) entry which is preliminary data.</text>
</comment>
<dbReference type="AlphaFoldDB" id="A0A502DNX3"/>
<protein>
    <recommendedName>
        <fullName evidence="3">YjbH domain-containing protein</fullName>
    </recommendedName>
</protein>
<dbReference type="Pfam" id="PF06082">
    <property type="entry name" value="YjbH"/>
    <property type="match status" value="1"/>
</dbReference>